<keyword evidence="1" id="KW-0106">Calcium</keyword>
<dbReference type="InterPro" id="IPR011992">
    <property type="entry name" value="EF-hand-dom_pair"/>
</dbReference>
<evidence type="ECO:0000313" key="3">
    <source>
        <dbReference type="EMBL" id="KAG6454346.1"/>
    </source>
</evidence>
<evidence type="ECO:0000313" key="4">
    <source>
        <dbReference type="Proteomes" id="UP000791440"/>
    </source>
</evidence>
<dbReference type="Gene3D" id="1.10.238.10">
    <property type="entry name" value="EF-hand"/>
    <property type="match status" value="1"/>
</dbReference>
<organism evidence="3 4">
    <name type="scientific">Manduca sexta</name>
    <name type="common">Tobacco hawkmoth</name>
    <name type="synonym">Tobacco hornworm</name>
    <dbReference type="NCBI Taxonomy" id="7130"/>
    <lineage>
        <taxon>Eukaryota</taxon>
        <taxon>Metazoa</taxon>
        <taxon>Ecdysozoa</taxon>
        <taxon>Arthropoda</taxon>
        <taxon>Hexapoda</taxon>
        <taxon>Insecta</taxon>
        <taxon>Pterygota</taxon>
        <taxon>Neoptera</taxon>
        <taxon>Endopterygota</taxon>
        <taxon>Lepidoptera</taxon>
        <taxon>Glossata</taxon>
        <taxon>Ditrysia</taxon>
        <taxon>Bombycoidea</taxon>
        <taxon>Sphingidae</taxon>
        <taxon>Sphinginae</taxon>
        <taxon>Sphingini</taxon>
        <taxon>Manduca</taxon>
    </lineage>
</organism>
<dbReference type="InterPro" id="IPR002048">
    <property type="entry name" value="EF_hand_dom"/>
</dbReference>
<dbReference type="PROSITE" id="PS00018">
    <property type="entry name" value="EF_HAND_1"/>
    <property type="match status" value="3"/>
</dbReference>
<gene>
    <name evidence="3" type="ORF">O3G_MSEX008651</name>
</gene>
<protein>
    <recommendedName>
        <fullName evidence="2">EF-hand domain-containing protein</fullName>
    </recommendedName>
</protein>
<dbReference type="GO" id="GO:0005509">
    <property type="term" value="F:calcium ion binding"/>
    <property type="evidence" value="ECO:0007669"/>
    <property type="project" value="InterPro"/>
</dbReference>
<sequence length="190" mass="21820">MVSDFRKTKLLHIFNAFFDVDRNGYVDKNDFQVAAGTIATLRGWKQGDTTYNLLEENLLAIWTGLQGHADKDNDGKVSQDEWIQLWDDFAKNPESSKEWQDLLCRCIFQIEDSSNDGSIDCEEFSSVHASFGLDKQESIDAFKKMAAGKESITWPEFQELWKEYFITEDKDAPGNFIFGCFLCGLHKHSH</sequence>
<dbReference type="PROSITE" id="PS50222">
    <property type="entry name" value="EF_HAND_2"/>
    <property type="match status" value="3"/>
</dbReference>
<dbReference type="AlphaFoldDB" id="A0A921ZBG4"/>
<name>A0A921ZBG4_MANSE</name>
<dbReference type="InterPro" id="IPR018247">
    <property type="entry name" value="EF_Hand_1_Ca_BS"/>
</dbReference>
<feature type="domain" description="EF-hand" evidence="2">
    <location>
        <begin position="5"/>
        <end position="41"/>
    </location>
</feature>
<dbReference type="EMBL" id="JH668465">
    <property type="protein sequence ID" value="KAG6454346.1"/>
    <property type="molecule type" value="Genomic_DNA"/>
</dbReference>
<accession>A0A921ZBG4</accession>
<reference evidence="3" key="1">
    <citation type="journal article" date="2016" name="Insect Biochem. Mol. Biol.">
        <title>Multifaceted biological insights from a draft genome sequence of the tobacco hornworm moth, Manduca sexta.</title>
        <authorList>
            <person name="Kanost M.R."/>
            <person name="Arrese E.L."/>
            <person name="Cao X."/>
            <person name="Chen Y.R."/>
            <person name="Chellapilla S."/>
            <person name="Goldsmith M.R."/>
            <person name="Grosse-Wilde E."/>
            <person name="Heckel D.G."/>
            <person name="Herndon N."/>
            <person name="Jiang H."/>
            <person name="Papanicolaou A."/>
            <person name="Qu J."/>
            <person name="Soulages J.L."/>
            <person name="Vogel H."/>
            <person name="Walters J."/>
            <person name="Waterhouse R.M."/>
            <person name="Ahn S.J."/>
            <person name="Almeida F.C."/>
            <person name="An C."/>
            <person name="Aqrawi P."/>
            <person name="Bretschneider A."/>
            <person name="Bryant W.B."/>
            <person name="Bucks S."/>
            <person name="Chao H."/>
            <person name="Chevignon G."/>
            <person name="Christen J.M."/>
            <person name="Clarke D.F."/>
            <person name="Dittmer N.T."/>
            <person name="Ferguson L.C.F."/>
            <person name="Garavelou S."/>
            <person name="Gordon K.H.J."/>
            <person name="Gunaratna R.T."/>
            <person name="Han Y."/>
            <person name="Hauser F."/>
            <person name="He Y."/>
            <person name="Heidel-Fischer H."/>
            <person name="Hirsh A."/>
            <person name="Hu Y."/>
            <person name="Jiang H."/>
            <person name="Kalra D."/>
            <person name="Klinner C."/>
            <person name="Konig C."/>
            <person name="Kovar C."/>
            <person name="Kroll A.R."/>
            <person name="Kuwar S.S."/>
            <person name="Lee S.L."/>
            <person name="Lehman R."/>
            <person name="Li K."/>
            <person name="Li Z."/>
            <person name="Liang H."/>
            <person name="Lovelace S."/>
            <person name="Lu Z."/>
            <person name="Mansfield J.H."/>
            <person name="McCulloch K.J."/>
            <person name="Mathew T."/>
            <person name="Morton B."/>
            <person name="Muzny D.M."/>
            <person name="Neunemann D."/>
            <person name="Ongeri F."/>
            <person name="Pauchet Y."/>
            <person name="Pu L.L."/>
            <person name="Pyrousis I."/>
            <person name="Rao X.J."/>
            <person name="Redding A."/>
            <person name="Roesel C."/>
            <person name="Sanchez-Gracia A."/>
            <person name="Schaack S."/>
            <person name="Shukla A."/>
            <person name="Tetreau G."/>
            <person name="Wang Y."/>
            <person name="Xiong G.H."/>
            <person name="Traut W."/>
            <person name="Walsh T.K."/>
            <person name="Worley K.C."/>
            <person name="Wu D."/>
            <person name="Wu W."/>
            <person name="Wu Y.Q."/>
            <person name="Zhang X."/>
            <person name="Zou Z."/>
            <person name="Zucker H."/>
            <person name="Briscoe A.D."/>
            <person name="Burmester T."/>
            <person name="Clem R.J."/>
            <person name="Feyereisen R."/>
            <person name="Grimmelikhuijzen C.J.P."/>
            <person name="Hamodrakas S.J."/>
            <person name="Hansson B.S."/>
            <person name="Huguet E."/>
            <person name="Jermiin L.S."/>
            <person name="Lan Q."/>
            <person name="Lehman H.K."/>
            <person name="Lorenzen M."/>
            <person name="Merzendorfer H."/>
            <person name="Michalopoulos I."/>
            <person name="Morton D.B."/>
            <person name="Muthukrishnan S."/>
            <person name="Oakeshott J.G."/>
            <person name="Palmer W."/>
            <person name="Park Y."/>
            <person name="Passarelli A.L."/>
            <person name="Rozas J."/>
            <person name="Schwartz L.M."/>
            <person name="Smith W."/>
            <person name="Southgate A."/>
            <person name="Vilcinskas A."/>
            <person name="Vogt R."/>
            <person name="Wang P."/>
            <person name="Werren J."/>
            <person name="Yu X.Q."/>
            <person name="Zhou J.J."/>
            <person name="Brown S.J."/>
            <person name="Scherer S.E."/>
            <person name="Richards S."/>
            <person name="Blissard G.W."/>
        </authorList>
    </citation>
    <scope>NUCLEOTIDE SEQUENCE</scope>
</reference>
<evidence type="ECO:0000256" key="1">
    <source>
        <dbReference type="ARBA" id="ARBA00022837"/>
    </source>
</evidence>
<feature type="domain" description="EF-hand" evidence="2">
    <location>
        <begin position="68"/>
        <end position="92"/>
    </location>
</feature>
<dbReference type="OrthoDB" id="9974725at2759"/>
<proteinExistence type="predicted"/>
<comment type="caution">
    <text evidence="3">The sequence shown here is derived from an EMBL/GenBank/DDBJ whole genome shotgun (WGS) entry which is preliminary data.</text>
</comment>
<dbReference type="SUPFAM" id="SSF47473">
    <property type="entry name" value="EF-hand"/>
    <property type="match status" value="1"/>
</dbReference>
<reference evidence="3" key="2">
    <citation type="submission" date="2020-12" db="EMBL/GenBank/DDBJ databases">
        <authorList>
            <person name="Kanost M."/>
        </authorList>
    </citation>
    <scope>NUCLEOTIDE SEQUENCE</scope>
</reference>
<dbReference type="Proteomes" id="UP000791440">
    <property type="component" value="Unassembled WGS sequence"/>
</dbReference>
<keyword evidence="4" id="KW-1185">Reference proteome</keyword>
<evidence type="ECO:0000259" key="2">
    <source>
        <dbReference type="PROSITE" id="PS50222"/>
    </source>
</evidence>
<dbReference type="Pfam" id="PF13202">
    <property type="entry name" value="EF-hand_5"/>
    <property type="match status" value="1"/>
</dbReference>
<feature type="domain" description="EF-hand" evidence="2">
    <location>
        <begin position="99"/>
        <end position="134"/>
    </location>
</feature>